<comment type="domain">
    <text evidence="11">The N-terminal domain is essential for RNAP assembly and basal transcription, whereas the C-terminal domain is involved in interaction with transcriptional regulators and with upstream promoter elements.</text>
</comment>
<evidence type="ECO:0000256" key="12">
    <source>
        <dbReference type="SAM" id="MobiDB-lite"/>
    </source>
</evidence>
<evidence type="ECO:0000256" key="7">
    <source>
        <dbReference type="ARBA" id="ARBA00023163"/>
    </source>
</evidence>
<dbReference type="SUPFAM" id="SSF55257">
    <property type="entry name" value="RBP11-like subunits of RNA polymerase"/>
    <property type="match status" value="1"/>
</dbReference>
<gene>
    <name evidence="11" type="primary">rpoA</name>
    <name evidence="14" type="ORF">ENU78_03995</name>
</gene>
<evidence type="ECO:0000313" key="14">
    <source>
        <dbReference type="EMBL" id="HGK23598.1"/>
    </source>
</evidence>
<evidence type="ECO:0000256" key="4">
    <source>
        <dbReference type="ARBA" id="ARBA00022478"/>
    </source>
</evidence>
<feature type="compositionally biased region" description="Basic and acidic residues" evidence="12">
    <location>
        <begin position="313"/>
        <end position="324"/>
    </location>
</feature>
<dbReference type="SMART" id="SM00662">
    <property type="entry name" value="RPOLD"/>
    <property type="match status" value="1"/>
</dbReference>
<keyword evidence="7 11" id="KW-0804">Transcription</keyword>
<dbReference type="FunFam" id="2.170.120.12:FF:000001">
    <property type="entry name" value="DNA-directed RNA polymerase subunit alpha"/>
    <property type="match status" value="1"/>
</dbReference>
<dbReference type="GO" id="GO:0003899">
    <property type="term" value="F:DNA-directed RNA polymerase activity"/>
    <property type="evidence" value="ECO:0007669"/>
    <property type="project" value="UniProtKB-UniRule"/>
</dbReference>
<dbReference type="CDD" id="cd06928">
    <property type="entry name" value="RNAP_alpha_NTD"/>
    <property type="match status" value="1"/>
</dbReference>
<dbReference type="GO" id="GO:0003677">
    <property type="term" value="F:DNA binding"/>
    <property type="evidence" value="ECO:0007669"/>
    <property type="project" value="UniProtKB-UniRule"/>
</dbReference>
<sequence>MIEENVRVIVEKRSEDYGRFVIEPLERGYGWTIGNALRRILLSSIEGAAVVSVKIDGVRHELEVLPGLKEEILEVLMNLKKLVVKIEDNNSHILEIDTRGPKVVTAADFIVPSNVKIVNPDLVIATLVENMPFHMEVEVKKGKGYVSAEENKDQNYPIGVLVLDSIFSPVKKVSYTVEKTRVGRRTDLDRLILEIWTNGSISPEEAFREASRILMEYFRLLNEKEFQLPYEEVKPENTYLEEEKKGLTLEDLGLSTRAYNSLRHAGIHTIEDLLSKTREELMKIKNFGQKSLQELEEKLREKGLSLKDGGNPDLEKGESLDETS</sequence>
<evidence type="ECO:0000256" key="2">
    <source>
        <dbReference type="ARBA" id="ARBA00012418"/>
    </source>
</evidence>
<accession>A0A7C2D0R6</accession>
<keyword evidence="5 11" id="KW-0808">Transferase</keyword>
<dbReference type="GO" id="GO:0000428">
    <property type="term" value="C:DNA-directed RNA polymerase complex"/>
    <property type="evidence" value="ECO:0007669"/>
    <property type="project" value="UniProtKB-KW"/>
</dbReference>
<dbReference type="InterPro" id="IPR011262">
    <property type="entry name" value="DNA-dir_RNA_pol_insert"/>
</dbReference>
<comment type="catalytic activity">
    <reaction evidence="10 11">
        <text>RNA(n) + a ribonucleoside 5'-triphosphate = RNA(n+1) + diphosphate</text>
        <dbReference type="Rhea" id="RHEA:21248"/>
        <dbReference type="Rhea" id="RHEA-COMP:14527"/>
        <dbReference type="Rhea" id="RHEA-COMP:17342"/>
        <dbReference type="ChEBI" id="CHEBI:33019"/>
        <dbReference type="ChEBI" id="CHEBI:61557"/>
        <dbReference type="ChEBI" id="CHEBI:140395"/>
        <dbReference type="EC" id="2.7.7.6"/>
    </reaction>
</comment>
<dbReference type="InterPro" id="IPR011773">
    <property type="entry name" value="DNA-dir_RpoA"/>
</dbReference>
<dbReference type="EC" id="2.7.7.6" evidence="2 11"/>
<dbReference type="Pfam" id="PF01193">
    <property type="entry name" value="RNA_pol_L"/>
    <property type="match status" value="1"/>
</dbReference>
<dbReference type="InterPro" id="IPR036603">
    <property type="entry name" value="RBP11-like"/>
</dbReference>
<organism evidence="14">
    <name type="scientific">Dictyoglomus thermophilum</name>
    <dbReference type="NCBI Taxonomy" id="14"/>
    <lineage>
        <taxon>Bacteria</taxon>
        <taxon>Pseudomonadati</taxon>
        <taxon>Dictyoglomota</taxon>
        <taxon>Dictyoglomia</taxon>
        <taxon>Dictyoglomales</taxon>
        <taxon>Dictyoglomaceae</taxon>
        <taxon>Dictyoglomus</taxon>
    </lineage>
</organism>
<feature type="region of interest" description="Disordered" evidence="12">
    <location>
        <begin position="302"/>
        <end position="324"/>
    </location>
</feature>
<evidence type="ECO:0000256" key="5">
    <source>
        <dbReference type="ARBA" id="ARBA00022679"/>
    </source>
</evidence>
<comment type="similarity">
    <text evidence="1 11">Belongs to the RNA polymerase alpha chain family.</text>
</comment>
<reference evidence="14" key="1">
    <citation type="journal article" date="2020" name="mSystems">
        <title>Genome- and Community-Level Interaction Insights into Carbon Utilization and Element Cycling Functions of Hydrothermarchaeota in Hydrothermal Sediment.</title>
        <authorList>
            <person name="Zhou Z."/>
            <person name="Liu Y."/>
            <person name="Xu W."/>
            <person name="Pan J."/>
            <person name="Luo Z.H."/>
            <person name="Li M."/>
        </authorList>
    </citation>
    <scope>NUCLEOTIDE SEQUENCE [LARGE SCALE GENOMIC DNA]</scope>
    <source>
        <strain evidence="14">SpSt-70</strain>
    </source>
</reference>
<dbReference type="Gene3D" id="1.10.150.20">
    <property type="entry name" value="5' to 3' exonuclease, C-terminal subdomain"/>
    <property type="match status" value="1"/>
</dbReference>
<dbReference type="GO" id="GO:0006351">
    <property type="term" value="P:DNA-templated transcription"/>
    <property type="evidence" value="ECO:0007669"/>
    <property type="project" value="UniProtKB-UniRule"/>
</dbReference>
<dbReference type="RefSeq" id="WP_149123287.1">
    <property type="nucleotide sequence ID" value="NZ_VTFL01000008.1"/>
</dbReference>
<dbReference type="InterPro" id="IPR036643">
    <property type="entry name" value="RNApol_insert_sf"/>
</dbReference>
<dbReference type="NCBIfam" id="NF003513">
    <property type="entry name" value="PRK05182.1-2"/>
    <property type="match status" value="1"/>
</dbReference>
<evidence type="ECO:0000256" key="10">
    <source>
        <dbReference type="ARBA" id="ARBA00048552"/>
    </source>
</evidence>
<keyword evidence="4 11" id="KW-0240">DNA-directed RNA polymerase</keyword>
<evidence type="ECO:0000256" key="1">
    <source>
        <dbReference type="ARBA" id="ARBA00007123"/>
    </source>
</evidence>
<dbReference type="Pfam" id="PF01000">
    <property type="entry name" value="RNA_pol_A_bac"/>
    <property type="match status" value="1"/>
</dbReference>
<dbReference type="HAMAP" id="MF_00059">
    <property type="entry name" value="RNApol_bact_RpoA"/>
    <property type="match status" value="1"/>
</dbReference>
<dbReference type="NCBIfam" id="TIGR02027">
    <property type="entry name" value="rpoA"/>
    <property type="match status" value="1"/>
</dbReference>
<dbReference type="InterPro" id="IPR011263">
    <property type="entry name" value="DNA-dir_RNA_pol_RpoA/D/Rpb3"/>
</dbReference>
<dbReference type="InterPro" id="IPR011260">
    <property type="entry name" value="RNAP_asu_C"/>
</dbReference>
<evidence type="ECO:0000256" key="9">
    <source>
        <dbReference type="ARBA" id="ARBA00033070"/>
    </source>
</evidence>
<dbReference type="GO" id="GO:0046983">
    <property type="term" value="F:protein dimerization activity"/>
    <property type="evidence" value="ECO:0007669"/>
    <property type="project" value="InterPro"/>
</dbReference>
<comment type="caution">
    <text evidence="14">The sequence shown here is derived from an EMBL/GenBank/DDBJ whole genome shotgun (WGS) entry which is preliminary data.</text>
</comment>
<dbReference type="Gene3D" id="2.170.120.12">
    <property type="entry name" value="DNA-directed RNA polymerase, insert domain"/>
    <property type="match status" value="1"/>
</dbReference>
<name>A0A7C2D0R6_DICTH</name>
<dbReference type="GO" id="GO:0005737">
    <property type="term" value="C:cytoplasm"/>
    <property type="evidence" value="ECO:0007669"/>
    <property type="project" value="UniProtKB-ARBA"/>
</dbReference>
<proteinExistence type="inferred from homology"/>
<evidence type="ECO:0000259" key="13">
    <source>
        <dbReference type="SMART" id="SM00662"/>
    </source>
</evidence>
<comment type="subunit">
    <text evidence="11">Homodimer. The RNAP catalytic core consists of 2 alpha, 1 beta, 1 beta' and 1 omega subunit. When a sigma factor is associated with the core the holoenzyme is formed, which can initiate transcription.</text>
</comment>
<feature type="domain" description="DNA-directed RNA polymerase RpoA/D/Rpb3-type" evidence="13">
    <location>
        <begin position="17"/>
        <end position="224"/>
    </location>
</feature>
<evidence type="ECO:0000256" key="3">
    <source>
        <dbReference type="ARBA" id="ARBA00015972"/>
    </source>
</evidence>
<evidence type="ECO:0000256" key="8">
    <source>
        <dbReference type="ARBA" id="ARBA00032524"/>
    </source>
</evidence>
<dbReference type="EMBL" id="DTDV01000012">
    <property type="protein sequence ID" value="HGK23598.1"/>
    <property type="molecule type" value="Genomic_DNA"/>
</dbReference>
<evidence type="ECO:0000256" key="6">
    <source>
        <dbReference type="ARBA" id="ARBA00022695"/>
    </source>
</evidence>
<dbReference type="SUPFAM" id="SSF56553">
    <property type="entry name" value="Insert subdomain of RNA polymerase alpha subunit"/>
    <property type="match status" value="1"/>
</dbReference>
<dbReference type="AlphaFoldDB" id="A0A7C2D0R6"/>
<feature type="region of interest" description="Alpha C-terminal domain (alpha-CTD)" evidence="11">
    <location>
        <begin position="245"/>
        <end position="324"/>
    </location>
</feature>
<keyword evidence="6 11" id="KW-0548">Nucleotidyltransferase</keyword>
<dbReference type="NCBIfam" id="NF003519">
    <property type="entry name" value="PRK05182.2-5"/>
    <property type="match status" value="1"/>
</dbReference>
<comment type="function">
    <text evidence="11">DNA-dependent RNA polymerase catalyzes the transcription of DNA into RNA using the four ribonucleoside triphosphates as substrates.</text>
</comment>
<dbReference type="Pfam" id="PF03118">
    <property type="entry name" value="RNA_pol_A_CTD"/>
    <property type="match status" value="1"/>
</dbReference>
<evidence type="ECO:0000256" key="11">
    <source>
        <dbReference type="HAMAP-Rule" id="MF_00059"/>
    </source>
</evidence>
<dbReference type="SUPFAM" id="SSF47789">
    <property type="entry name" value="C-terminal domain of RNA polymerase alpha subunit"/>
    <property type="match status" value="1"/>
</dbReference>
<feature type="region of interest" description="Alpha N-terminal domain (alpha-NTD)" evidence="11">
    <location>
        <begin position="1"/>
        <end position="223"/>
    </location>
</feature>
<protein>
    <recommendedName>
        <fullName evidence="3 11">DNA-directed RNA polymerase subunit alpha</fullName>
        <shortName evidence="11">RNAP subunit alpha</shortName>
        <ecNumber evidence="2 11">2.7.7.6</ecNumber>
    </recommendedName>
    <alternativeName>
        <fullName evidence="9 11">RNA polymerase subunit alpha</fullName>
    </alternativeName>
    <alternativeName>
        <fullName evidence="8 11">Transcriptase subunit alpha</fullName>
    </alternativeName>
</protein>
<dbReference type="Gene3D" id="3.30.1360.10">
    <property type="entry name" value="RNA polymerase, RBP11-like subunit"/>
    <property type="match status" value="1"/>
</dbReference>